<dbReference type="InterPro" id="IPR046894">
    <property type="entry name" value="MTaX1"/>
</dbReference>
<comment type="caution">
    <text evidence="4">The sequence shown here is derived from an EMBL/GenBank/DDBJ whole genome shotgun (WGS) entry which is preliminary data.</text>
</comment>
<dbReference type="PANTHER" id="PTHR37291">
    <property type="entry name" value="5-METHYLCYTOSINE-SPECIFIC RESTRICTION ENZYME B"/>
    <property type="match status" value="1"/>
</dbReference>
<protein>
    <recommendedName>
        <fullName evidence="6">AAA domain (Dynein-related subfamily)</fullName>
    </recommendedName>
</protein>
<accession>A0A916ULA1</accession>
<keyword evidence="5" id="KW-1185">Reference proteome</keyword>
<evidence type="ECO:0000259" key="3">
    <source>
        <dbReference type="Pfam" id="PF20296"/>
    </source>
</evidence>
<evidence type="ECO:0000313" key="5">
    <source>
        <dbReference type="Proteomes" id="UP000651668"/>
    </source>
</evidence>
<dbReference type="GO" id="GO:0005524">
    <property type="term" value="F:ATP binding"/>
    <property type="evidence" value="ECO:0007669"/>
    <property type="project" value="InterPro"/>
</dbReference>
<dbReference type="Pfam" id="PF20296">
    <property type="entry name" value="MTaX1"/>
    <property type="match status" value="1"/>
</dbReference>
<feature type="region of interest" description="Disordered" evidence="1">
    <location>
        <begin position="74"/>
        <end position="94"/>
    </location>
</feature>
<evidence type="ECO:0000313" key="4">
    <source>
        <dbReference type="EMBL" id="GGC76218.1"/>
    </source>
</evidence>
<dbReference type="RefSeq" id="WP_188627995.1">
    <property type="nucleotide sequence ID" value="NZ_BMIL01000015.1"/>
</dbReference>
<name>A0A916ULA1_9SPHI</name>
<dbReference type="PANTHER" id="PTHR37291:SF1">
    <property type="entry name" value="TYPE IV METHYL-DIRECTED RESTRICTION ENZYME ECOKMCRB SUBUNIT"/>
    <property type="match status" value="1"/>
</dbReference>
<reference evidence="4" key="1">
    <citation type="journal article" date="2014" name="Int. J. Syst. Evol. Microbiol.">
        <title>Complete genome sequence of Corynebacterium casei LMG S-19264T (=DSM 44701T), isolated from a smear-ripened cheese.</title>
        <authorList>
            <consortium name="US DOE Joint Genome Institute (JGI-PGF)"/>
            <person name="Walter F."/>
            <person name="Albersmeier A."/>
            <person name="Kalinowski J."/>
            <person name="Ruckert C."/>
        </authorList>
    </citation>
    <scope>NUCLEOTIDE SEQUENCE</scope>
    <source>
        <strain evidence="4">CGMCC 1.15343</strain>
    </source>
</reference>
<dbReference type="Gene3D" id="3.40.50.300">
    <property type="entry name" value="P-loop containing nucleotide triphosphate hydrolases"/>
    <property type="match status" value="1"/>
</dbReference>
<dbReference type="Proteomes" id="UP000651668">
    <property type="component" value="Unassembled WGS sequence"/>
</dbReference>
<sequence length="516" mass="59058">MKWEVDHDAKLIKADQALASQIDNLLKDILSVYKWQVTHTSSSGSLRGFKITHNALGSLDLNIYVGSVRKEEDRRSDKEKRIQLGNKDPRSTKQTDSFVSKTLILGIYVFNQNDSWEETIIVAWPIINTFNYPSNPSLRTNIDLLQKAKALGFSSMRNEAGSLICAFRPEFIHFYIENKDSLHNGTLPVSVVQAVTPSTMDSDNLYRNKIIYGAPGTGKSFELQKQADNAGFIRDNTIRITFHSSYSYQQFVGTYRPVPIYKQGDQQNDKLFKADKVTELIGNDNKEPLIDYAFTEGPLLKQLINAKINPGSNYLVIIEEINRAPVASVFGDIFQLLDRNNQGESEYEITFNNDILNYLKSQGIDEEKIKLPSNLFIWATMNSADQGVMPLDAAFKRRWSFEYLPLDKQSAIVEDRTVIFQQKAYNWNKFRFFINNKLKLLGIAEDKMIGPFFMNTKELEDESAIKNKLLLYLRDDVVRHNPESIFKHKTFSEIIKAYDDPDQSVFAGDDLSLIEE</sequence>
<dbReference type="Pfam" id="PF07728">
    <property type="entry name" value="AAA_5"/>
    <property type="match status" value="1"/>
</dbReference>
<organism evidence="4 5">
    <name type="scientific">Pedobacter quisquiliarum</name>
    <dbReference type="NCBI Taxonomy" id="1834438"/>
    <lineage>
        <taxon>Bacteria</taxon>
        <taxon>Pseudomonadati</taxon>
        <taxon>Bacteroidota</taxon>
        <taxon>Sphingobacteriia</taxon>
        <taxon>Sphingobacteriales</taxon>
        <taxon>Sphingobacteriaceae</taxon>
        <taxon>Pedobacter</taxon>
    </lineage>
</organism>
<proteinExistence type="predicted"/>
<dbReference type="SUPFAM" id="SSF52540">
    <property type="entry name" value="P-loop containing nucleoside triphosphate hydrolases"/>
    <property type="match status" value="1"/>
</dbReference>
<dbReference type="InterPro" id="IPR052934">
    <property type="entry name" value="Methyl-DNA_Rec/Restrict_Enz"/>
</dbReference>
<dbReference type="GO" id="GO:0016887">
    <property type="term" value="F:ATP hydrolysis activity"/>
    <property type="evidence" value="ECO:0007669"/>
    <property type="project" value="InterPro"/>
</dbReference>
<evidence type="ECO:0008006" key="6">
    <source>
        <dbReference type="Google" id="ProtNLM"/>
    </source>
</evidence>
<dbReference type="InterPro" id="IPR027417">
    <property type="entry name" value="P-loop_NTPase"/>
</dbReference>
<feature type="domain" description="Methylase-associated X1" evidence="3">
    <location>
        <begin position="60"/>
        <end position="176"/>
    </location>
</feature>
<evidence type="ECO:0000256" key="1">
    <source>
        <dbReference type="SAM" id="MobiDB-lite"/>
    </source>
</evidence>
<evidence type="ECO:0000259" key="2">
    <source>
        <dbReference type="Pfam" id="PF07728"/>
    </source>
</evidence>
<dbReference type="InterPro" id="IPR011704">
    <property type="entry name" value="ATPase_dyneun-rel_AAA"/>
</dbReference>
<dbReference type="AlphaFoldDB" id="A0A916ULA1"/>
<reference evidence="4" key="2">
    <citation type="submission" date="2020-09" db="EMBL/GenBank/DDBJ databases">
        <authorList>
            <person name="Sun Q."/>
            <person name="Zhou Y."/>
        </authorList>
    </citation>
    <scope>NUCLEOTIDE SEQUENCE</scope>
    <source>
        <strain evidence="4">CGMCC 1.15343</strain>
    </source>
</reference>
<dbReference type="EMBL" id="BMIL01000015">
    <property type="protein sequence ID" value="GGC76218.1"/>
    <property type="molecule type" value="Genomic_DNA"/>
</dbReference>
<gene>
    <name evidence="4" type="ORF">GCM10011387_32500</name>
</gene>
<feature type="domain" description="ATPase dynein-related AAA" evidence="2">
    <location>
        <begin position="210"/>
        <end position="398"/>
    </location>
</feature>
<feature type="compositionally biased region" description="Basic and acidic residues" evidence="1">
    <location>
        <begin position="74"/>
        <end position="93"/>
    </location>
</feature>